<dbReference type="AlphaFoldDB" id="A0A644YSJ2"/>
<dbReference type="GO" id="GO:0006433">
    <property type="term" value="P:prolyl-tRNA aminoacylation"/>
    <property type="evidence" value="ECO:0007669"/>
    <property type="project" value="InterPro"/>
</dbReference>
<dbReference type="GO" id="GO:0004827">
    <property type="term" value="F:proline-tRNA ligase activity"/>
    <property type="evidence" value="ECO:0007669"/>
    <property type="project" value="UniProtKB-EC"/>
</dbReference>
<dbReference type="CDD" id="cd00861">
    <property type="entry name" value="ProRS_anticodon_short"/>
    <property type="match status" value="1"/>
</dbReference>
<dbReference type="InterPro" id="IPR036621">
    <property type="entry name" value="Anticodon-bd_dom_sf"/>
</dbReference>
<feature type="domain" description="Aminoacyl-transfer RNA synthetases class-II family profile" evidence="12">
    <location>
        <begin position="33"/>
        <end position="465"/>
    </location>
</feature>
<evidence type="ECO:0000256" key="3">
    <source>
        <dbReference type="ARBA" id="ARBA00012831"/>
    </source>
</evidence>
<evidence type="ECO:0000256" key="7">
    <source>
        <dbReference type="ARBA" id="ARBA00022840"/>
    </source>
</evidence>
<dbReference type="Pfam" id="PF04073">
    <property type="entry name" value="tRNA_edit"/>
    <property type="match status" value="1"/>
</dbReference>
<dbReference type="InterPro" id="IPR004500">
    <property type="entry name" value="Pro-tRNA-synth_IIa_bac-type"/>
</dbReference>
<keyword evidence="8" id="KW-0648">Protein biosynthesis</keyword>
<dbReference type="Pfam" id="PF00587">
    <property type="entry name" value="tRNA-synt_2b"/>
    <property type="match status" value="1"/>
</dbReference>
<name>A0A644YSJ2_9ZZZZ</name>
<dbReference type="GO" id="GO:0005829">
    <property type="term" value="C:cytosol"/>
    <property type="evidence" value="ECO:0007669"/>
    <property type="project" value="TreeGrafter"/>
</dbReference>
<dbReference type="SUPFAM" id="SSF55681">
    <property type="entry name" value="Class II aaRS and biotin synthetases"/>
    <property type="match status" value="1"/>
</dbReference>
<dbReference type="InterPro" id="IPR036754">
    <property type="entry name" value="YbaK/aa-tRNA-synt-asso_dom_sf"/>
</dbReference>
<dbReference type="InterPro" id="IPR002316">
    <property type="entry name" value="Pro-tRNA-ligase_IIa"/>
</dbReference>
<dbReference type="InterPro" id="IPR044140">
    <property type="entry name" value="ProRS_anticodon_short"/>
</dbReference>
<comment type="catalytic activity">
    <reaction evidence="11">
        <text>tRNA(Pro) + L-proline + ATP = L-prolyl-tRNA(Pro) + AMP + diphosphate</text>
        <dbReference type="Rhea" id="RHEA:14305"/>
        <dbReference type="Rhea" id="RHEA-COMP:9700"/>
        <dbReference type="Rhea" id="RHEA-COMP:9702"/>
        <dbReference type="ChEBI" id="CHEBI:30616"/>
        <dbReference type="ChEBI" id="CHEBI:33019"/>
        <dbReference type="ChEBI" id="CHEBI:60039"/>
        <dbReference type="ChEBI" id="CHEBI:78442"/>
        <dbReference type="ChEBI" id="CHEBI:78532"/>
        <dbReference type="ChEBI" id="CHEBI:456215"/>
        <dbReference type="EC" id="6.1.1.15"/>
    </reaction>
</comment>
<evidence type="ECO:0000256" key="5">
    <source>
        <dbReference type="ARBA" id="ARBA00022598"/>
    </source>
</evidence>
<dbReference type="Pfam" id="PF03129">
    <property type="entry name" value="HGTP_anticodon"/>
    <property type="match status" value="1"/>
</dbReference>
<dbReference type="InterPro" id="IPR023717">
    <property type="entry name" value="Pro-tRNA-Synthase_IIa_type1"/>
</dbReference>
<comment type="caution">
    <text evidence="13">The sequence shown here is derived from an EMBL/GenBank/DDBJ whole genome shotgun (WGS) entry which is preliminary data.</text>
</comment>
<comment type="subcellular location">
    <subcellularLocation>
        <location evidence="1">Cytoplasm</location>
    </subcellularLocation>
</comment>
<dbReference type="InterPro" id="IPR002314">
    <property type="entry name" value="aa-tRNA-synt_IIb"/>
</dbReference>
<dbReference type="NCBIfam" id="TIGR00409">
    <property type="entry name" value="proS_fam_II"/>
    <property type="match status" value="1"/>
</dbReference>
<dbReference type="PRINTS" id="PR01046">
    <property type="entry name" value="TRNASYNTHPRO"/>
</dbReference>
<dbReference type="SUPFAM" id="SSF55826">
    <property type="entry name" value="YbaK/ProRS associated domain"/>
    <property type="match status" value="1"/>
</dbReference>
<proteinExistence type="inferred from homology"/>
<keyword evidence="4" id="KW-0963">Cytoplasm</keyword>
<evidence type="ECO:0000313" key="13">
    <source>
        <dbReference type="EMBL" id="MPM31555.1"/>
    </source>
</evidence>
<dbReference type="GO" id="GO:0005524">
    <property type="term" value="F:ATP binding"/>
    <property type="evidence" value="ECO:0007669"/>
    <property type="project" value="UniProtKB-KW"/>
</dbReference>
<dbReference type="Gene3D" id="3.40.50.800">
    <property type="entry name" value="Anticodon-binding domain"/>
    <property type="match status" value="1"/>
</dbReference>
<evidence type="ECO:0000256" key="11">
    <source>
        <dbReference type="ARBA" id="ARBA00047671"/>
    </source>
</evidence>
<keyword evidence="7" id="KW-0067">ATP-binding</keyword>
<evidence type="ECO:0000256" key="1">
    <source>
        <dbReference type="ARBA" id="ARBA00004496"/>
    </source>
</evidence>
<evidence type="ECO:0000256" key="4">
    <source>
        <dbReference type="ARBA" id="ARBA00022490"/>
    </source>
</evidence>
<dbReference type="EC" id="6.1.1.15" evidence="3"/>
<dbReference type="NCBIfam" id="NF006625">
    <property type="entry name" value="PRK09194.1"/>
    <property type="match status" value="1"/>
</dbReference>
<evidence type="ECO:0000259" key="12">
    <source>
        <dbReference type="PROSITE" id="PS50862"/>
    </source>
</evidence>
<keyword evidence="6" id="KW-0547">Nucleotide-binding</keyword>
<dbReference type="Gene3D" id="3.30.930.10">
    <property type="entry name" value="Bira Bifunctional Protein, Domain 2"/>
    <property type="match status" value="2"/>
</dbReference>
<dbReference type="PANTHER" id="PTHR42753">
    <property type="entry name" value="MITOCHONDRIAL RIBOSOME PROTEIN L39/PROLYL-TRNA LIGASE FAMILY MEMBER"/>
    <property type="match status" value="1"/>
</dbReference>
<dbReference type="InterPro" id="IPR007214">
    <property type="entry name" value="YbaK/aa-tRNA-synth-assoc-dom"/>
</dbReference>
<dbReference type="InterPro" id="IPR006195">
    <property type="entry name" value="aa-tRNA-synth_II"/>
</dbReference>
<gene>
    <name evidence="13" type="primary">proS_25</name>
    <name evidence="13" type="ORF">SDC9_78110</name>
</gene>
<dbReference type="PROSITE" id="PS50862">
    <property type="entry name" value="AA_TRNA_LIGASE_II"/>
    <property type="match status" value="1"/>
</dbReference>
<evidence type="ECO:0000256" key="2">
    <source>
        <dbReference type="ARBA" id="ARBA00011738"/>
    </source>
</evidence>
<accession>A0A644YSJ2</accession>
<organism evidence="13">
    <name type="scientific">bioreactor metagenome</name>
    <dbReference type="NCBI Taxonomy" id="1076179"/>
    <lineage>
        <taxon>unclassified sequences</taxon>
        <taxon>metagenomes</taxon>
        <taxon>ecological metagenomes</taxon>
    </lineage>
</organism>
<evidence type="ECO:0000256" key="9">
    <source>
        <dbReference type="ARBA" id="ARBA00023146"/>
    </source>
</evidence>
<keyword evidence="9" id="KW-0030">Aminoacyl-tRNA synthetase</keyword>
<evidence type="ECO:0000256" key="10">
    <source>
        <dbReference type="ARBA" id="ARBA00029731"/>
    </source>
</evidence>
<dbReference type="InterPro" id="IPR004154">
    <property type="entry name" value="Anticodon-bd"/>
</dbReference>
<dbReference type="CDD" id="cd04334">
    <property type="entry name" value="ProRS-INS"/>
    <property type="match status" value="1"/>
</dbReference>
<dbReference type="Gene3D" id="3.90.960.10">
    <property type="entry name" value="YbaK/aminoacyl-tRNA synthetase-associated domain"/>
    <property type="match status" value="1"/>
</dbReference>
<comment type="subunit">
    <text evidence="2">Homodimer.</text>
</comment>
<keyword evidence="5 13" id="KW-0436">Ligase</keyword>
<dbReference type="PANTHER" id="PTHR42753:SF2">
    <property type="entry name" value="PROLINE--TRNA LIGASE"/>
    <property type="match status" value="1"/>
</dbReference>
<sequence>MRMSELLGERYKEKPADCTVESHALMVRGGYIKQVNTGVYTLLPPGKRITTKIERIIREEMDRIGGQEVLFPVVLPADLWKESGRFTSVGKELVRLTDRWGADMVLGMTHEEAAVHLARDAAKSYAKYPFMIYQIQTKFRDEPRARGGLIRVREFTMKDAYSFHTSQADLEAYYARCYEAYERIFKRAGCKNVIAVLSDSGMMGGKVSHEFMLLTAIGEDTLVICDSCDFKANLEAAPSVVDNSAFGAEEPLTLVPTPEMATIEEVAGFLHKPHTSACKAVVYQKNADDSYVIAFVRGDLEVHETKLRNAIGAEIHPGVITPESGIVAGFIGPMGLDAKKITVVFDRSLEGIGALVCGANKADHHYTGFNIARDYGNVTYLDIAKATPGGICPVCGKKTLRVSNGIEVGNIFQLGTKYTKTMNMQYLDENGELQYPIMGCYGIGVGRLAASVCEESHDEYGPIWPISLAPWEAQICVLRADQGEPKRVGEELYAALTKAGVETIIDDRPVSAGVVFSEADLIGAPIRLTVSPRNLADGMIELTTRDKSVKRQVPVAEALTAVLALKQELFDRIEGTL</sequence>
<dbReference type="EMBL" id="VSSQ01006107">
    <property type="protein sequence ID" value="MPM31555.1"/>
    <property type="molecule type" value="Genomic_DNA"/>
</dbReference>
<protein>
    <recommendedName>
        <fullName evidence="3">proline--tRNA ligase</fullName>
        <ecNumber evidence="3">6.1.1.15</ecNumber>
    </recommendedName>
    <alternativeName>
        <fullName evidence="10">Prolyl-tRNA synthetase</fullName>
    </alternativeName>
</protein>
<dbReference type="InterPro" id="IPR050062">
    <property type="entry name" value="Pro-tRNA_synthetase"/>
</dbReference>
<dbReference type="GO" id="GO:0002161">
    <property type="term" value="F:aminoacyl-tRNA deacylase activity"/>
    <property type="evidence" value="ECO:0007669"/>
    <property type="project" value="InterPro"/>
</dbReference>
<evidence type="ECO:0000256" key="6">
    <source>
        <dbReference type="ARBA" id="ARBA00022741"/>
    </source>
</evidence>
<dbReference type="InterPro" id="IPR045864">
    <property type="entry name" value="aa-tRNA-synth_II/BPL/LPL"/>
</dbReference>
<dbReference type="SUPFAM" id="SSF52954">
    <property type="entry name" value="Class II aaRS ABD-related"/>
    <property type="match status" value="1"/>
</dbReference>
<evidence type="ECO:0000256" key="8">
    <source>
        <dbReference type="ARBA" id="ARBA00022917"/>
    </source>
</evidence>
<dbReference type="HAMAP" id="MF_01569">
    <property type="entry name" value="Pro_tRNA_synth_type1"/>
    <property type="match status" value="1"/>
</dbReference>
<reference evidence="13" key="1">
    <citation type="submission" date="2019-08" db="EMBL/GenBank/DDBJ databases">
        <authorList>
            <person name="Kucharzyk K."/>
            <person name="Murdoch R.W."/>
            <person name="Higgins S."/>
            <person name="Loffler F."/>
        </authorList>
    </citation>
    <scope>NUCLEOTIDE SEQUENCE</scope>
</reference>